<comment type="function">
    <text evidence="12">Protein-lysine N-methyltransferase. Monomethylates PRMT5, modulating its transcriptional activity. May also act as a histone methyltransferase. Plays a critical role in cardiac development. Acts as a key epigenetic regulator of gene expression during cardiac development via its dual activities as a methyltransferase and negative regulator of HDAC1.</text>
</comment>
<evidence type="ECO:0000256" key="13">
    <source>
        <dbReference type="ARBA" id="ARBA00093635"/>
    </source>
</evidence>
<evidence type="ECO:0000313" key="19">
    <source>
        <dbReference type="Proteomes" id="UP000053268"/>
    </source>
</evidence>
<feature type="domain" description="SET" evidence="16">
    <location>
        <begin position="170"/>
        <end position="466"/>
    </location>
</feature>
<dbReference type="SUPFAM" id="SSF144232">
    <property type="entry name" value="HIT/MYND zinc finger-like"/>
    <property type="match status" value="1"/>
</dbReference>
<evidence type="ECO:0000256" key="11">
    <source>
        <dbReference type="ARBA" id="ARBA00048985"/>
    </source>
</evidence>
<reference evidence="18 19" key="1">
    <citation type="journal article" date="2015" name="Nat. Commun.">
        <title>Outbred genome sequencing and CRISPR/Cas9 gene editing in butterflies.</title>
        <authorList>
            <person name="Li X."/>
            <person name="Fan D."/>
            <person name="Zhang W."/>
            <person name="Liu G."/>
            <person name="Zhang L."/>
            <person name="Zhao L."/>
            <person name="Fang X."/>
            <person name="Chen L."/>
            <person name="Dong Y."/>
            <person name="Chen Y."/>
            <person name="Ding Y."/>
            <person name="Zhao R."/>
            <person name="Feng M."/>
            <person name="Zhu Y."/>
            <person name="Feng Y."/>
            <person name="Jiang X."/>
            <person name="Zhu D."/>
            <person name="Xiang H."/>
            <person name="Feng X."/>
            <person name="Li S."/>
            <person name="Wang J."/>
            <person name="Zhang G."/>
            <person name="Kronforst M.R."/>
            <person name="Wang W."/>
        </authorList>
    </citation>
    <scope>NUCLEOTIDE SEQUENCE [LARGE SCALE GENOMIC DNA]</scope>
    <source>
        <strain evidence="18">Ya'a_city_454_Px</strain>
        <tissue evidence="18">Whole body</tissue>
    </source>
</reference>
<dbReference type="AlphaFoldDB" id="A0A194PVF0"/>
<keyword evidence="10" id="KW-0539">Nucleus</keyword>
<protein>
    <recommendedName>
        <fullName evidence="13">Protein-lysine N-methyltransferase SMYD4</fullName>
    </recommendedName>
    <alternativeName>
        <fullName evidence="14">SET and MYND domain-containing protein 4</fullName>
    </alternativeName>
</protein>
<dbReference type="InterPro" id="IPR001214">
    <property type="entry name" value="SET_dom"/>
</dbReference>
<evidence type="ECO:0000256" key="3">
    <source>
        <dbReference type="ARBA" id="ARBA00022490"/>
    </source>
</evidence>
<dbReference type="SUPFAM" id="SSF82199">
    <property type="entry name" value="SET domain"/>
    <property type="match status" value="1"/>
</dbReference>
<dbReference type="InterPro" id="IPR052097">
    <property type="entry name" value="SET-MYND_domain_protein"/>
</dbReference>
<dbReference type="InterPro" id="IPR044421">
    <property type="entry name" value="SMYD4_SET"/>
</dbReference>
<evidence type="ECO:0000256" key="8">
    <source>
        <dbReference type="ARBA" id="ARBA00022771"/>
    </source>
</evidence>
<dbReference type="Pfam" id="PF00856">
    <property type="entry name" value="SET"/>
    <property type="match status" value="1"/>
</dbReference>
<dbReference type="PROSITE" id="PS50280">
    <property type="entry name" value="SET"/>
    <property type="match status" value="1"/>
</dbReference>
<keyword evidence="5" id="KW-0808">Transferase</keyword>
<keyword evidence="3" id="KW-0963">Cytoplasm</keyword>
<evidence type="ECO:0000256" key="14">
    <source>
        <dbReference type="ARBA" id="ARBA00093680"/>
    </source>
</evidence>
<evidence type="ECO:0000256" key="12">
    <source>
        <dbReference type="ARBA" id="ARBA00093423"/>
    </source>
</evidence>
<evidence type="ECO:0000256" key="10">
    <source>
        <dbReference type="ARBA" id="ARBA00023242"/>
    </source>
</evidence>
<dbReference type="GO" id="GO:0008270">
    <property type="term" value="F:zinc ion binding"/>
    <property type="evidence" value="ECO:0007669"/>
    <property type="project" value="UniProtKB-KW"/>
</dbReference>
<keyword evidence="9" id="KW-0862">Zinc</keyword>
<dbReference type="PROSITE" id="PS01360">
    <property type="entry name" value="ZF_MYND_1"/>
    <property type="match status" value="1"/>
</dbReference>
<evidence type="ECO:0000313" key="18">
    <source>
        <dbReference type="EMBL" id="KPI96739.1"/>
    </source>
</evidence>
<keyword evidence="7" id="KW-0479">Metal-binding</keyword>
<dbReference type="GO" id="GO:0008276">
    <property type="term" value="F:protein methyltransferase activity"/>
    <property type="evidence" value="ECO:0007669"/>
    <property type="project" value="UniProtKB-ARBA"/>
</dbReference>
<name>A0A194PVF0_PAPXU</name>
<comment type="subcellular location">
    <subcellularLocation>
        <location evidence="2">Cytoplasm</location>
    </subcellularLocation>
    <subcellularLocation>
        <location evidence="1">Nucleus</location>
    </subcellularLocation>
</comment>
<keyword evidence="4" id="KW-0489">Methyltransferase</keyword>
<dbReference type="PROSITE" id="PS50865">
    <property type="entry name" value="ZF_MYND_2"/>
    <property type="match status" value="1"/>
</dbReference>
<dbReference type="Proteomes" id="UP000053268">
    <property type="component" value="Unassembled WGS sequence"/>
</dbReference>
<dbReference type="PANTHER" id="PTHR46165:SF2">
    <property type="entry name" value="SET AND MYND DOMAIN-CONTAINING PROTEIN 4"/>
    <property type="match status" value="1"/>
</dbReference>
<evidence type="ECO:0000256" key="15">
    <source>
        <dbReference type="PROSITE-ProRule" id="PRU00134"/>
    </source>
</evidence>
<evidence type="ECO:0000256" key="2">
    <source>
        <dbReference type="ARBA" id="ARBA00004496"/>
    </source>
</evidence>
<dbReference type="STRING" id="66420.A0A194PVF0"/>
<dbReference type="GO" id="GO:0005634">
    <property type="term" value="C:nucleus"/>
    <property type="evidence" value="ECO:0007669"/>
    <property type="project" value="UniProtKB-SubCell"/>
</dbReference>
<dbReference type="EMBL" id="KQ459593">
    <property type="protein sequence ID" value="KPI96739.1"/>
    <property type="molecule type" value="Genomic_DNA"/>
</dbReference>
<dbReference type="InterPro" id="IPR011990">
    <property type="entry name" value="TPR-like_helical_dom_sf"/>
</dbReference>
<dbReference type="PANTHER" id="PTHR46165">
    <property type="entry name" value="SET AND MYND DOMAIN-CONTAINING PROTEIN 4"/>
    <property type="match status" value="1"/>
</dbReference>
<keyword evidence="8 15" id="KW-0863">Zinc-finger</keyword>
<sequence>MTGASLPEDCSKQWEILLLLISSEEKKIDRTSENEIDTMSYFSSNEAVRKIMLQWLQQMKNSYGKKMNEFDTALKCDEVSLLWRQRGNDNFRANLVEESYRCYSKSVVYAKHNGPMYPLALANRSASLLRLKRFKECLADISLAIESGYPAEQQHKLLLRRVDCYIELGQRSSARRSETAGRFVVANQNARRGDVLFSEEPYAWVTLPSDEPSCEMCCQPDINLVPCSRCSRSVYCGAQCRARAALAFHRWECVGAQSALFPTIGIAHLALRVLLLSASQGFPKVLQQTTKPTTALELFKCYSDVDDIQIYKEDTPAFYRMFKLVTNFDKMNNNDYIQYALTATMLTIYLEHFTTFFDYLPSKVPYALSGEQLRLFAAAIILRSLGQLVCNGHATLSLSTVEDDDGSNGRTVTEREVRRATAIYPSAAMMNHSCEPNIINTFYKNRLIVRCASELSPGGEVHNCYGPHRAREPAARRRAQLRAQYMFTCACTACRDNDRKDFVLLFSAYVCQSCKCPVLVSGKRARCQQCSADFQLNRALTMIDRAEDLALQAERASNLEERCEKMLASYKLKQQVWHRHHSSLRAAADRLARIYADLGDFSRSVELIKQNIQSLEYQFGSFSVEVAHELRKLSDVMLERIFKLPGHPDYRYWCLEAHKIMNKAVQLMELNYGKWEVLVKRLKEQEVFVASLLAECRTPDTTDCVHHNLHYNLKI</sequence>
<dbReference type="Pfam" id="PF01753">
    <property type="entry name" value="zf-MYND"/>
    <property type="match status" value="1"/>
</dbReference>
<keyword evidence="6" id="KW-0949">S-adenosyl-L-methionine</keyword>
<dbReference type="GO" id="GO:0032259">
    <property type="term" value="P:methylation"/>
    <property type="evidence" value="ECO:0007669"/>
    <property type="project" value="UniProtKB-KW"/>
</dbReference>
<dbReference type="Gene3D" id="1.25.40.10">
    <property type="entry name" value="Tetratricopeptide repeat domain"/>
    <property type="match status" value="2"/>
</dbReference>
<evidence type="ECO:0000256" key="6">
    <source>
        <dbReference type="ARBA" id="ARBA00022691"/>
    </source>
</evidence>
<evidence type="ECO:0000256" key="4">
    <source>
        <dbReference type="ARBA" id="ARBA00022603"/>
    </source>
</evidence>
<dbReference type="SUPFAM" id="SSF48452">
    <property type="entry name" value="TPR-like"/>
    <property type="match status" value="1"/>
</dbReference>
<evidence type="ECO:0000256" key="5">
    <source>
        <dbReference type="ARBA" id="ARBA00022679"/>
    </source>
</evidence>
<proteinExistence type="predicted"/>
<evidence type="ECO:0000259" key="16">
    <source>
        <dbReference type="PROSITE" id="PS50280"/>
    </source>
</evidence>
<accession>A0A194PVF0</accession>
<dbReference type="GO" id="GO:0008757">
    <property type="term" value="F:S-adenosylmethionine-dependent methyltransferase activity"/>
    <property type="evidence" value="ECO:0007669"/>
    <property type="project" value="UniProtKB-ARBA"/>
</dbReference>
<dbReference type="CDD" id="cd10536">
    <property type="entry name" value="SET_SMYD4"/>
    <property type="match status" value="1"/>
</dbReference>
<organism evidence="18 19">
    <name type="scientific">Papilio xuthus</name>
    <name type="common">Asian swallowtail butterfly</name>
    <dbReference type="NCBI Taxonomy" id="66420"/>
    <lineage>
        <taxon>Eukaryota</taxon>
        <taxon>Metazoa</taxon>
        <taxon>Ecdysozoa</taxon>
        <taxon>Arthropoda</taxon>
        <taxon>Hexapoda</taxon>
        <taxon>Insecta</taxon>
        <taxon>Pterygota</taxon>
        <taxon>Neoptera</taxon>
        <taxon>Endopterygota</taxon>
        <taxon>Lepidoptera</taxon>
        <taxon>Glossata</taxon>
        <taxon>Ditrysia</taxon>
        <taxon>Papilionoidea</taxon>
        <taxon>Papilionidae</taxon>
        <taxon>Papilioninae</taxon>
        <taxon>Papilio</taxon>
    </lineage>
</organism>
<gene>
    <name evidence="18" type="ORF">RR46_12769</name>
</gene>
<feature type="domain" description="MYND-type" evidence="17">
    <location>
        <begin position="214"/>
        <end position="253"/>
    </location>
</feature>
<dbReference type="Gene3D" id="2.170.270.10">
    <property type="entry name" value="SET domain"/>
    <property type="match status" value="1"/>
</dbReference>
<evidence type="ECO:0000259" key="17">
    <source>
        <dbReference type="PROSITE" id="PS50865"/>
    </source>
</evidence>
<evidence type="ECO:0000256" key="9">
    <source>
        <dbReference type="ARBA" id="ARBA00022833"/>
    </source>
</evidence>
<evidence type="ECO:0000256" key="7">
    <source>
        <dbReference type="ARBA" id="ARBA00022723"/>
    </source>
</evidence>
<comment type="catalytic activity">
    <reaction evidence="11">
        <text>L-lysyl-[protein] + S-adenosyl-L-methionine = N(6)-methyl-L-lysyl-[protein] + S-adenosyl-L-homocysteine + H(+)</text>
        <dbReference type="Rhea" id="RHEA:51736"/>
        <dbReference type="Rhea" id="RHEA-COMP:9752"/>
        <dbReference type="Rhea" id="RHEA-COMP:13053"/>
        <dbReference type="ChEBI" id="CHEBI:15378"/>
        <dbReference type="ChEBI" id="CHEBI:29969"/>
        <dbReference type="ChEBI" id="CHEBI:57856"/>
        <dbReference type="ChEBI" id="CHEBI:59789"/>
        <dbReference type="ChEBI" id="CHEBI:61929"/>
    </reaction>
</comment>
<dbReference type="GO" id="GO:0005737">
    <property type="term" value="C:cytoplasm"/>
    <property type="evidence" value="ECO:0007669"/>
    <property type="project" value="UniProtKB-SubCell"/>
</dbReference>
<dbReference type="GO" id="GO:0008170">
    <property type="term" value="F:N-methyltransferase activity"/>
    <property type="evidence" value="ECO:0007669"/>
    <property type="project" value="UniProtKB-ARBA"/>
</dbReference>
<evidence type="ECO:0000256" key="1">
    <source>
        <dbReference type="ARBA" id="ARBA00004123"/>
    </source>
</evidence>
<dbReference type="GO" id="GO:0042826">
    <property type="term" value="F:histone deacetylase binding"/>
    <property type="evidence" value="ECO:0007669"/>
    <property type="project" value="TreeGrafter"/>
</dbReference>
<dbReference type="InterPro" id="IPR002893">
    <property type="entry name" value="Znf_MYND"/>
</dbReference>
<keyword evidence="19" id="KW-1185">Reference proteome</keyword>
<dbReference type="InterPro" id="IPR046341">
    <property type="entry name" value="SET_dom_sf"/>
</dbReference>